<evidence type="ECO:0000313" key="5">
    <source>
        <dbReference type="EMBL" id="HHV66131.1"/>
    </source>
</evidence>
<dbReference type="AlphaFoldDB" id="A0A7V6P8C6"/>
<dbReference type="Gene3D" id="1.10.10.10">
    <property type="entry name" value="Winged helix-like DNA-binding domain superfamily/Winged helix DNA-binding domain"/>
    <property type="match status" value="1"/>
</dbReference>
<evidence type="ECO:0000256" key="2">
    <source>
        <dbReference type="ARBA" id="ARBA00023125"/>
    </source>
</evidence>
<dbReference type="EMBL" id="DUMN01000019">
    <property type="protein sequence ID" value="HHV66131.1"/>
    <property type="molecule type" value="Genomic_DNA"/>
</dbReference>
<feature type="domain" description="HTH marR-type" evidence="4">
    <location>
        <begin position="1"/>
        <end position="119"/>
    </location>
</feature>
<dbReference type="InterPro" id="IPR036390">
    <property type="entry name" value="WH_DNA-bd_sf"/>
</dbReference>
<dbReference type="Pfam" id="PF01047">
    <property type="entry name" value="MarR"/>
    <property type="match status" value="1"/>
</dbReference>
<accession>A0A7V6P8C6</accession>
<dbReference type="Proteomes" id="UP000551563">
    <property type="component" value="Unassembled WGS sequence"/>
</dbReference>
<dbReference type="GO" id="GO:0003677">
    <property type="term" value="F:DNA binding"/>
    <property type="evidence" value="ECO:0007669"/>
    <property type="project" value="UniProtKB-KW"/>
</dbReference>
<protein>
    <submittedName>
        <fullName evidence="5">MarR family transcriptional regulator</fullName>
    </submittedName>
</protein>
<evidence type="ECO:0000256" key="3">
    <source>
        <dbReference type="ARBA" id="ARBA00023163"/>
    </source>
</evidence>
<organism evidence="5 6">
    <name type="scientific">Brucella intermedia</name>
    <dbReference type="NCBI Taxonomy" id="94625"/>
    <lineage>
        <taxon>Bacteria</taxon>
        <taxon>Pseudomonadati</taxon>
        <taxon>Pseudomonadota</taxon>
        <taxon>Alphaproteobacteria</taxon>
        <taxon>Hyphomicrobiales</taxon>
        <taxon>Brucellaceae</taxon>
        <taxon>Brucella/Ochrobactrum group</taxon>
        <taxon>Brucella</taxon>
    </lineage>
</organism>
<reference evidence="5 6" key="1">
    <citation type="journal article" date="2020" name="Biotechnol. Biofuels">
        <title>New insights from the biogas microbiome by comprehensive genome-resolved metagenomics of nearly 1600 species originating from multiple anaerobic digesters.</title>
        <authorList>
            <person name="Campanaro S."/>
            <person name="Treu L."/>
            <person name="Rodriguez-R L.M."/>
            <person name="Kovalovszki A."/>
            <person name="Ziels R.M."/>
            <person name="Maus I."/>
            <person name="Zhu X."/>
            <person name="Kougias P.G."/>
            <person name="Basile A."/>
            <person name="Luo G."/>
            <person name="Schluter A."/>
            <person name="Konstantinidis K.T."/>
            <person name="Angelidaki I."/>
        </authorList>
    </citation>
    <scope>NUCLEOTIDE SEQUENCE [LARGE SCALE GENOMIC DNA]</scope>
    <source>
        <strain evidence="5">AS04akNAM_66</strain>
    </source>
</reference>
<dbReference type="GO" id="GO:0003700">
    <property type="term" value="F:DNA-binding transcription factor activity"/>
    <property type="evidence" value="ECO:0007669"/>
    <property type="project" value="InterPro"/>
</dbReference>
<keyword evidence="2" id="KW-0238">DNA-binding</keyword>
<dbReference type="PANTHER" id="PTHR42756">
    <property type="entry name" value="TRANSCRIPTIONAL REGULATOR, MARR"/>
    <property type="match status" value="1"/>
</dbReference>
<dbReference type="InterPro" id="IPR036388">
    <property type="entry name" value="WH-like_DNA-bd_sf"/>
</dbReference>
<comment type="caution">
    <text evidence="5">The sequence shown here is derived from an EMBL/GenBank/DDBJ whole genome shotgun (WGS) entry which is preliminary data.</text>
</comment>
<evidence type="ECO:0000313" key="6">
    <source>
        <dbReference type="Proteomes" id="UP000551563"/>
    </source>
</evidence>
<keyword evidence="3" id="KW-0804">Transcription</keyword>
<gene>
    <name evidence="5" type="ORF">GXX48_00575</name>
</gene>
<dbReference type="PANTHER" id="PTHR42756:SF1">
    <property type="entry name" value="TRANSCRIPTIONAL REPRESSOR OF EMRAB OPERON"/>
    <property type="match status" value="1"/>
</dbReference>
<dbReference type="SUPFAM" id="SSF46785">
    <property type="entry name" value="Winged helix' DNA-binding domain"/>
    <property type="match status" value="1"/>
</dbReference>
<evidence type="ECO:0000259" key="4">
    <source>
        <dbReference type="PROSITE" id="PS50995"/>
    </source>
</evidence>
<dbReference type="PRINTS" id="PR00598">
    <property type="entry name" value="HTHMARR"/>
</dbReference>
<name>A0A7V6P8C6_9HYPH</name>
<dbReference type="SMART" id="SM00347">
    <property type="entry name" value="HTH_MARR"/>
    <property type="match status" value="1"/>
</dbReference>
<evidence type="ECO:0000256" key="1">
    <source>
        <dbReference type="ARBA" id="ARBA00023015"/>
    </source>
</evidence>
<dbReference type="InterPro" id="IPR000835">
    <property type="entry name" value="HTH_MarR-typ"/>
</dbReference>
<proteinExistence type="predicted"/>
<sequence>MSADMRRGLADYGLTEVRAHVLWELGTSERLTQRELAAALQVTPRNVTTLIDALESTGFVERTEHPSDRRAVIVVLTNKGQHAVSKLRLEMTNLAESLFGRVPEDDLRAFRQMLQELGAKLTKLSEREVAEKNRSAT</sequence>
<dbReference type="PROSITE" id="PS50995">
    <property type="entry name" value="HTH_MARR_2"/>
    <property type="match status" value="1"/>
</dbReference>
<keyword evidence="1" id="KW-0805">Transcription regulation</keyword>